<dbReference type="NCBIfam" id="NF008865">
    <property type="entry name" value="PRK11898.1"/>
    <property type="match status" value="1"/>
</dbReference>
<dbReference type="CDD" id="cd13631">
    <property type="entry name" value="PBP2_Ct-PDT_like"/>
    <property type="match status" value="1"/>
</dbReference>
<evidence type="ECO:0000256" key="10">
    <source>
        <dbReference type="ARBA" id="ARBA00022605"/>
    </source>
</evidence>
<keyword evidence="13" id="KW-0413">Isomerase</keyword>
<evidence type="ECO:0000256" key="6">
    <source>
        <dbReference type="ARBA" id="ARBA00013147"/>
    </source>
</evidence>
<sequence>MTLEEIRKEIDRIDAELLPLFMKRMDCAKQVAAVKKEQGLPVFNSSREQEILDRIGSLAGEYGGEARLLYSSMMDMSRALQYNLLGGGGELRETIRKAGEAPEKAEKIACLGESGSFSNEALSLLYPKASPQFYQGFGGIFAAVASGDADLGILPVENSSAGSVSEVYDLILKYRFYIVNAATLHVHHCLAAAKKVDVRTIGTVYSHPQALSQCSEYITKNDLRPLPCSNTATAAQMVAQRQEAGIAAICSEHAANEYKLNILDRDIQNSSNNCTRFVVISRKLFIPDRAQKISLCFSLLHKTGTLYSVLARFAALGLNLTKMESRPIQDKNFEYDFYLDFTGNVREDATLNLICSLHEELPRFSFLGNYTECE</sequence>
<evidence type="ECO:0000256" key="2">
    <source>
        <dbReference type="ARBA" id="ARBA00002364"/>
    </source>
</evidence>
<feature type="domain" description="Prephenate dehydratase" evidence="20">
    <location>
        <begin position="107"/>
        <end position="282"/>
    </location>
</feature>
<dbReference type="Gene3D" id="3.40.190.10">
    <property type="entry name" value="Periplasmic binding protein-like II"/>
    <property type="match status" value="2"/>
</dbReference>
<evidence type="ECO:0000259" key="20">
    <source>
        <dbReference type="PROSITE" id="PS51171"/>
    </source>
</evidence>
<dbReference type="PROSITE" id="PS51171">
    <property type="entry name" value="PREPHENATE_DEHYDR_3"/>
    <property type="match status" value="1"/>
</dbReference>
<evidence type="ECO:0000256" key="15">
    <source>
        <dbReference type="ARBA" id="ARBA00023268"/>
    </source>
</evidence>
<dbReference type="PROSITE" id="PS00858">
    <property type="entry name" value="PREPHENATE_DEHYDR_2"/>
    <property type="match status" value="1"/>
</dbReference>
<dbReference type="PROSITE" id="PS50818">
    <property type="entry name" value="INTEIN_C_TER"/>
    <property type="match status" value="1"/>
</dbReference>
<dbReference type="EC" id="4.2.1.51" evidence="6"/>
<comment type="pathway">
    <text evidence="5">Metabolic intermediate biosynthesis; prephenate biosynthesis; prephenate from chorismate: step 1/1.</text>
</comment>
<evidence type="ECO:0000256" key="13">
    <source>
        <dbReference type="ARBA" id="ARBA00023235"/>
    </source>
</evidence>
<dbReference type="InterPro" id="IPR030934">
    <property type="entry name" value="Intein_C"/>
</dbReference>
<dbReference type="PANTHER" id="PTHR21022:SF19">
    <property type="entry name" value="PREPHENATE DEHYDRATASE-RELATED"/>
    <property type="match status" value="1"/>
</dbReference>
<evidence type="ECO:0000256" key="7">
    <source>
        <dbReference type="ARBA" id="ARBA00014401"/>
    </source>
</evidence>
<dbReference type="CDD" id="cd04905">
    <property type="entry name" value="ACT_CM-PDT"/>
    <property type="match status" value="1"/>
</dbReference>
<evidence type="ECO:0000256" key="16">
    <source>
        <dbReference type="ARBA" id="ARBA00031175"/>
    </source>
</evidence>
<keyword evidence="10" id="KW-0028">Amino-acid biosynthesis</keyword>
<dbReference type="SMART" id="SM00830">
    <property type="entry name" value="CM_2"/>
    <property type="match status" value="1"/>
</dbReference>
<accession>A0ABS7DND4</accession>
<dbReference type="InterPro" id="IPR001086">
    <property type="entry name" value="Preph_deHydtase"/>
</dbReference>
<comment type="function">
    <text evidence="2">Catalyzes the Claisen rearrangement of chorismate to prephenate and the decarboxylation/dehydration of prephenate to phenylpyruvate.</text>
</comment>
<dbReference type="EMBL" id="JAGFNZ010000002">
    <property type="protein sequence ID" value="MBW7572597.1"/>
    <property type="molecule type" value="Genomic_DNA"/>
</dbReference>
<dbReference type="Pfam" id="PF00800">
    <property type="entry name" value="PDT"/>
    <property type="match status" value="1"/>
</dbReference>
<proteinExistence type="predicted"/>
<dbReference type="InterPro" id="IPR002701">
    <property type="entry name" value="CM_II_prokaryot"/>
</dbReference>
<feature type="domain" description="Chorismate mutase" evidence="19">
    <location>
        <begin position="1"/>
        <end position="85"/>
    </location>
</feature>
<evidence type="ECO:0000259" key="19">
    <source>
        <dbReference type="PROSITE" id="PS51168"/>
    </source>
</evidence>
<comment type="catalytic activity">
    <reaction evidence="18">
        <text>prephenate + H(+) = 3-phenylpyruvate + CO2 + H2O</text>
        <dbReference type="Rhea" id="RHEA:21648"/>
        <dbReference type="ChEBI" id="CHEBI:15377"/>
        <dbReference type="ChEBI" id="CHEBI:15378"/>
        <dbReference type="ChEBI" id="CHEBI:16526"/>
        <dbReference type="ChEBI" id="CHEBI:18005"/>
        <dbReference type="ChEBI" id="CHEBI:29934"/>
        <dbReference type="EC" id="4.2.1.51"/>
    </reaction>
</comment>
<evidence type="ECO:0000256" key="11">
    <source>
        <dbReference type="ARBA" id="ARBA00023141"/>
    </source>
</evidence>
<comment type="subcellular location">
    <subcellularLocation>
        <location evidence="3">Cytoplasm</location>
    </subcellularLocation>
</comment>
<dbReference type="Gene3D" id="3.30.70.260">
    <property type="match status" value="1"/>
</dbReference>
<dbReference type="PANTHER" id="PTHR21022">
    <property type="entry name" value="PREPHENATE DEHYDRATASE P PROTEIN"/>
    <property type="match status" value="1"/>
</dbReference>
<evidence type="ECO:0000256" key="9">
    <source>
        <dbReference type="ARBA" id="ARBA00022490"/>
    </source>
</evidence>
<dbReference type="InterPro" id="IPR008242">
    <property type="entry name" value="Chor_mutase/pphenate_deHydtase"/>
</dbReference>
<dbReference type="Gene3D" id="1.20.59.10">
    <property type="entry name" value="Chorismate mutase"/>
    <property type="match status" value="1"/>
</dbReference>
<dbReference type="PIRSF" id="PIRSF001500">
    <property type="entry name" value="Chor_mut_pdt_Ppr"/>
    <property type="match status" value="1"/>
</dbReference>
<dbReference type="InterPro" id="IPR036263">
    <property type="entry name" value="Chorismate_II_sf"/>
</dbReference>
<evidence type="ECO:0000256" key="17">
    <source>
        <dbReference type="ARBA" id="ARBA00031520"/>
    </source>
</evidence>
<dbReference type="PROSITE" id="PS51671">
    <property type="entry name" value="ACT"/>
    <property type="match status" value="1"/>
</dbReference>
<name>A0ABS7DND4_9FIRM</name>
<keyword evidence="12" id="KW-0584">Phenylalanine biosynthesis</keyword>
<comment type="pathway">
    <text evidence="4">Amino-acid biosynthesis; L-phenylalanine biosynthesis; phenylpyruvate from prephenate: step 1/1.</text>
</comment>
<evidence type="ECO:0000313" key="22">
    <source>
        <dbReference type="EMBL" id="MBW7572597.1"/>
    </source>
</evidence>
<dbReference type="SUPFAM" id="SSF48600">
    <property type="entry name" value="Chorismate mutase II"/>
    <property type="match status" value="1"/>
</dbReference>
<evidence type="ECO:0000259" key="21">
    <source>
        <dbReference type="PROSITE" id="PS51671"/>
    </source>
</evidence>
<reference evidence="22 23" key="1">
    <citation type="submission" date="2021-03" db="EMBL/GenBank/DDBJ databases">
        <title>Caproiciproducens sp. nov. isolated from feces of cow.</title>
        <authorList>
            <person name="Choi J.-Y."/>
        </authorList>
    </citation>
    <scope>NUCLEOTIDE SEQUENCE [LARGE SCALE GENOMIC DNA]</scope>
    <source>
        <strain evidence="22 23">AGMB10547</strain>
    </source>
</reference>
<dbReference type="InterPro" id="IPR018528">
    <property type="entry name" value="Preph_deHydtase_CS"/>
</dbReference>
<keyword evidence="23" id="KW-1185">Reference proteome</keyword>
<gene>
    <name evidence="22" type="primary">pheA</name>
    <name evidence="22" type="ORF">J5W02_07200</name>
</gene>
<evidence type="ECO:0000256" key="14">
    <source>
        <dbReference type="ARBA" id="ARBA00023239"/>
    </source>
</evidence>
<dbReference type="SUPFAM" id="SSF53850">
    <property type="entry name" value="Periplasmic binding protein-like II"/>
    <property type="match status" value="1"/>
</dbReference>
<evidence type="ECO:0000256" key="3">
    <source>
        <dbReference type="ARBA" id="ARBA00004496"/>
    </source>
</evidence>
<dbReference type="InterPro" id="IPR002912">
    <property type="entry name" value="ACT_dom"/>
</dbReference>
<comment type="caution">
    <text evidence="22">The sequence shown here is derived from an EMBL/GenBank/DDBJ whole genome shotgun (WGS) entry which is preliminary data.</text>
</comment>
<dbReference type="InterPro" id="IPR045865">
    <property type="entry name" value="ACT-like_dom_sf"/>
</dbReference>
<keyword evidence="11" id="KW-0057">Aromatic amino acid biosynthesis</keyword>
<keyword evidence="9" id="KW-0963">Cytoplasm</keyword>
<evidence type="ECO:0000313" key="23">
    <source>
        <dbReference type="Proteomes" id="UP000719942"/>
    </source>
</evidence>
<evidence type="ECO:0000256" key="1">
    <source>
        <dbReference type="ARBA" id="ARBA00000824"/>
    </source>
</evidence>
<protein>
    <recommendedName>
        <fullName evidence="7">Bifunctional chorismate mutase/prephenate dehydratase</fullName>
        <ecNumber evidence="6">4.2.1.51</ecNumber>
    </recommendedName>
    <alternativeName>
        <fullName evidence="17">Chorismate mutase-prephenate dehydratase</fullName>
    </alternativeName>
    <alternativeName>
        <fullName evidence="8">Prephenate dehydratase</fullName>
    </alternativeName>
    <alternativeName>
        <fullName evidence="16">p-protein</fullName>
    </alternativeName>
</protein>
<dbReference type="RefSeq" id="WP_219964987.1">
    <property type="nucleotide sequence ID" value="NZ_JAGFNZ010000002.1"/>
</dbReference>
<evidence type="ECO:0000256" key="5">
    <source>
        <dbReference type="ARBA" id="ARBA00004817"/>
    </source>
</evidence>
<dbReference type="PROSITE" id="PS00857">
    <property type="entry name" value="PREPHENATE_DEHYDR_1"/>
    <property type="match status" value="1"/>
</dbReference>
<dbReference type="InterPro" id="IPR036979">
    <property type="entry name" value="CM_dom_sf"/>
</dbReference>
<evidence type="ECO:0000256" key="8">
    <source>
        <dbReference type="ARBA" id="ARBA00021872"/>
    </source>
</evidence>
<evidence type="ECO:0000256" key="12">
    <source>
        <dbReference type="ARBA" id="ARBA00023222"/>
    </source>
</evidence>
<organism evidence="22 23">
    <name type="scientific">Caproiciproducens faecalis</name>
    <dbReference type="NCBI Taxonomy" id="2820301"/>
    <lineage>
        <taxon>Bacteria</taxon>
        <taxon>Bacillati</taxon>
        <taxon>Bacillota</taxon>
        <taxon>Clostridia</taxon>
        <taxon>Eubacteriales</taxon>
        <taxon>Acutalibacteraceae</taxon>
        <taxon>Caproiciproducens</taxon>
    </lineage>
</organism>
<dbReference type="PROSITE" id="PS51168">
    <property type="entry name" value="CHORISMATE_MUT_2"/>
    <property type="match status" value="1"/>
</dbReference>
<dbReference type="SUPFAM" id="SSF55021">
    <property type="entry name" value="ACT-like"/>
    <property type="match status" value="1"/>
</dbReference>
<dbReference type="Proteomes" id="UP000719942">
    <property type="component" value="Unassembled WGS sequence"/>
</dbReference>
<dbReference type="Pfam" id="PF01817">
    <property type="entry name" value="CM_2"/>
    <property type="match status" value="1"/>
</dbReference>
<keyword evidence="15" id="KW-0511">Multifunctional enzyme</keyword>
<evidence type="ECO:0000256" key="18">
    <source>
        <dbReference type="ARBA" id="ARBA00047848"/>
    </source>
</evidence>
<dbReference type="GO" id="GO:0004664">
    <property type="term" value="F:prephenate dehydratase activity"/>
    <property type="evidence" value="ECO:0007669"/>
    <property type="project" value="UniProtKB-EC"/>
</dbReference>
<comment type="catalytic activity">
    <reaction evidence="1">
        <text>chorismate = prephenate</text>
        <dbReference type="Rhea" id="RHEA:13897"/>
        <dbReference type="ChEBI" id="CHEBI:29748"/>
        <dbReference type="ChEBI" id="CHEBI:29934"/>
        <dbReference type="EC" id="5.4.99.5"/>
    </reaction>
</comment>
<evidence type="ECO:0000256" key="4">
    <source>
        <dbReference type="ARBA" id="ARBA00004741"/>
    </source>
</evidence>
<feature type="domain" description="ACT" evidence="21">
    <location>
        <begin position="294"/>
        <end position="374"/>
    </location>
</feature>
<keyword evidence="14 22" id="KW-0456">Lyase</keyword>